<dbReference type="SUPFAM" id="SSF64005">
    <property type="entry name" value="Undecaprenyl diphosphate synthase"/>
    <property type="match status" value="1"/>
</dbReference>
<dbReference type="InterPro" id="IPR001441">
    <property type="entry name" value="UPP_synth-like"/>
</dbReference>
<keyword evidence="1" id="KW-0808">Transferase</keyword>
<evidence type="ECO:0000313" key="2">
    <source>
        <dbReference type="EMBL" id="KKL78466.1"/>
    </source>
</evidence>
<dbReference type="GO" id="GO:0045547">
    <property type="term" value="F:ditrans,polycis-polyprenyl diphosphate synthase [(2E,6E)-farnesyl diphosphate specific] activity"/>
    <property type="evidence" value="ECO:0007669"/>
    <property type="project" value="TreeGrafter"/>
</dbReference>
<dbReference type="EMBL" id="LAZR01023445">
    <property type="protein sequence ID" value="KKL78466.1"/>
    <property type="molecule type" value="Genomic_DNA"/>
</dbReference>
<dbReference type="Pfam" id="PF01255">
    <property type="entry name" value="Prenyltransf"/>
    <property type="match status" value="1"/>
</dbReference>
<reference evidence="2" key="1">
    <citation type="journal article" date="2015" name="Nature">
        <title>Complex archaea that bridge the gap between prokaryotes and eukaryotes.</title>
        <authorList>
            <person name="Spang A."/>
            <person name="Saw J.H."/>
            <person name="Jorgensen S.L."/>
            <person name="Zaremba-Niedzwiedzka K."/>
            <person name="Martijn J."/>
            <person name="Lind A.E."/>
            <person name="van Eijk R."/>
            <person name="Schleper C."/>
            <person name="Guy L."/>
            <person name="Ettema T.J."/>
        </authorList>
    </citation>
    <scope>NUCLEOTIDE SEQUENCE</scope>
</reference>
<dbReference type="InterPro" id="IPR036424">
    <property type="entry name" value="UPP_synth-like_sf"/>
</dbReference>
<evidence type="ECO:0000256" key="1">
    <source>
        <dbReference type="ARBA" id="ARBA00022679"/>
    </source>
</evidence>
<dbReference type="PANTHER" id="PTHR10291:SF0">
    <property type="entry name" value="DEHYDRODOLICHYL DIPHOSPHATE SYNTHASE 2"/>
    <property type="match status" value="1"/>
</dbReference>
<dbReference type="PANTHER" id="PTHR10291">
    <property type="entry name" value="DEHYDRODOLICHYL DIPHOSPHATE SYNTHASE FAMILY MEMBER"/>
    <property type="match status" value="1"/>
</dbReference>
<protein>
    <submittedName>
        <fullName evidence="2">Uncharacterized protein</fullName>
    </submittedName>
</protein>
<gene>
    <name evidence="2" type="ORF">LCGC14_2024550</name>
</gene>
<accession>A0A0F9FJ14</accession>
<dbReference type="AlphaFoldDB" id="A0A0F9FJ14"/>
<name>A0A0F9FJ14_9ZZZZ</name>
<proteinExistence type="predicted"/>
<comment type="caution">
    <text evidence="2">The sequence shown here is derived from an EMBL/GenBank/DDBJ whole genome shotgun (WGS) entry which is preliminary data.</text>
</comment>
<organism evidence="2">
    <name type="scientific">marine sediment metagenome</name>
    <dbReference type="NCBI Taxonomy" id="412755"/>
    <lineage>
        <taxon>unclassified sequences</taxon>
        <taxon>metagenomes</taxon>
        <taxon>ecological metagenomes</taxon>
    </lineage>
</organism>
<dbReference type="GO" id="GO:0016094">
    <property type="term" value="P:polyprenol biosynthetic process"/>
    <property type="evidence" value="ECO:0007669"/>
    <property type="project" value="TreeGrafter"/>
</dbReference>
<sequence length="79" mass="8680">MTSTTKLDSRKAIEKLTKDLTKVPSHIAIIMDGNRRWAKKNNLPAAAGHIKGANSLTNVVKIASKLKIKTLTVFAFSFE</sequence>
<dbReference type="Gene3D" id="3.40.1180.10">
    <property type="entry name" value="Decaprenyl diphosphate synthase-like"/>
    <property type="match status" value="1"/>
</dbReference>